<protein>
    <submittedName>
        <fullName evidence="2">Uncharacterized protein</fullName>
    </submittedName>
</protein>
<gene>
    <name evidence="2" type="ORF">NCGR_LOCUS7510</name>
</gene>
<dbReference type="AlphaFoldDB" id="A0A811MRE8"/>
<evidence type="ECO:0000313" key="3">
    <source>
        <dbReference type="Proteomes" id="UP000604825"/>
    </source>
</evidence>
<keyword evidence="3" id="KW-1185">Reference proteome</keyword>
<accession>A0A811MRE8</accession>
<comment type="caution">
    <text evidence="2">The sequence shown here is derived from an EMBL/GenBank/DDBJ whole genome shotgun (WGS) entry which is preliminary data.</text>
</comment>
<dbReference type="OrthoDB" id="690794at2759"/>
<feature type="compositionally biased region" description="Acidic residues" evidence="1">
    <location>
        <begin position="81"/>
        <end position="93"/>
    </location>
</feature>
<proteinExistence type="predicted"/>
<sequence length="126" mass="12979">MPGLEIDLNDEPPESGDLFPIDWDDIVEYDGSANQLDYDMAWDDGSQAFGKQGDEVDAAIGVQGDGADGLQGDGGDATEHVEDDAAAFDEQGEQGDAATEGVQLPEADGLQGASTNTGGASGFRVL</sequence>
<evidence type="ECO:0000256" key="1">
    <source>
        <dbReference type="SAM" id="MobiDB-lite"/>
    </source>
</evidence>
<name>A0A811MRE8_9POAL</name>
<reference evidence="2" key="1">
    <citation type="submission" date="2020-10" db="EMBL/GenBank/DDBJ databases">
        <authorList>
            <person name="Han B."/>
            <person name="Lu T."/>
            <person name="Zhao Q."/>
            <person name="Huang X."/>
            <person name="Zhao Y."/>
        </authorList>
    </citation>
    <scope>NUCLEOTIDE SEQUENCE</scope>
</reference>
<feature type="region of interest" description="Disordered" evidence="1">
    <location>
        <begin position="62"/>
        <end position="126"/>
    </location>
</feature>
<evidence type="ECO:0000313" key="2">
    <source>
        <dbReference type="EMBL" id="CAD6211548.1"/>
    </source>
</evidence>
<dbReference type="EMBL" id="CAJGYO010000002">
    <property type="protein sequence ID" value="CAD6211548.1"/>
    <property type="molecule type" value="Genomic_DNA"/>
</dbReference>
<dbReference type="Proteomes" id="UP000604825">
    <property type="component" value="Unassembled WGS sequence"/>
</dbReference>
<feature type="compositionally biased region" description="Gly residues" evidence="1">
    <location>
        <begin position="63"/>
        <end position="75"/>
    </location>
</feature>
<organism evidence="2 3">
    <name type="scientific">Miscanthus lutarioriparius</name>
    <dbReference type="NCBI Taxonomy" id="422564"/>
    <lineage>
        <taxon>Eukaryota</taxon>
        <taxon>Viridiplantae</taxon>
        <taxon>Streptophyta</taxon>
        <taxon>Embryophyta</taxon>
        <taxon>Tracheophyta</taxon>
        <taxon>Spermatophyta</taxon>
        <taxon>Magnoliopsida</taxon>
        <taxon>Liliopsida</taxon>
        <taxon>Poales</taxon>
        <taxon>Poaceae</taxon>
        <taxon>PACMAD clade</taxon>
        <taxon>Panicoideae</taxon>
        <taxon>Andropogonodae</taxon>
        <taxon>Andropogoneae</taxon>
        <taxon>Saccharinae</taxon>
        <taxon>Miscanthus</taxon>
    </lineage>
</organism>